<dbReference type="AlphaFoldDB" id="A0A8J4B7F8"/>
<proteinExistence type="predicted"/>
<feature type="compositionally biased region" description="Basic and acidic residues" evidence="1">
    <location>
        <begin position="66"/>
        <end position="76"/>
    </location>
</feature>
<comment type="caution">
    <text evidence="2">The sequence shown here is derived from an EMBL/GenBank/DDBJ whole genome shotgun (WGS) entry which is preliminary data.</text>
</comment>
<gene>
    <name evidence="2" type="ORF">Vafri_10764</name>
</gene>
<feature type="non-terminal residue" evidence="2">
    <location>
        <position position="259"/>
    </location>
</feature>
<keyword evidence="3" id="KW-1185">Reference proteome</keyword>
<reference evidence="2" key="1">
    <citation type="journal article" date="2021" name="Proc. Natl. Acad. Sci. U.S.A.">
        <title>Three genomes in the algal genus Volvox reveal the fate of a haploid sex-determining region after a transition to homothallism.</title>
        <authorList>
            <person name="Yamamoto K."/>
            <person name="Hamaji T."/>
            <person name="Kawai-Toyooka H."/>
            <person name="Matsuzaki R."/>
            <person name="Takahashi F."/>
            <person name="Nishimura Y."/>
            <person name="Kawachi M."/>
            <person name="Noguchi H."/>
            <person name="Minakuchi Y."/>
            <person name="Umen J.G."/>
            <person name="Toyoda A."/>
            <person name="Nozaki H."/>
        </authorList>
    </citation>
    <scope>NUCLEOTIDE SEQUENCE</scope>
    <source>
        <strain evidence="2">NIES-3780</strain>
    </source>
</reference>
<sequence length="259" mass="25457">FGTLGMMAESLCPLPQLQPQLEAAGSDLVAAAGMVGTPVGAARQARSTQQRTLKGGCSGGASLPLPEHDKPEDQQHRQLQQAQGSGNSQSLTQIGGGGDGDGGCDCGDGQGSGYLTSAWRQTTQSGVRHTTEAESTAAAMAASLEESNQRFFRLPGAAQVGGPGLVSSVSDGALAAYLGPTSSLIIGEANWSVSQQGLLAAAALSASAGALTLSEAMNGLGGGAEGGEAGPASLGIPTYSTYTTGGVSSEDVSVCGGGK</sequence>
<name>A0A8J4B7F8_9CHLO</name>
<protein>
    <submittedName>
        <fullName evidence="2">Uncharacterized protein</fullName>
    </submittedName>
</protein>
<organism evidence="2 3">
    <name type="scientific">Volvox africanus</name>
    <dbReference type="NCBI Taxonomy" id="51714"/>
    <lineage>
        <taxon>Eukaryota</taxon>
        <taxon>Viridiplantae</taxon>
        <taxon>Chlorophyta</taxon>
        <taxon>core chlorophytes</taxon>
        <taxon>Chlorophyceae</taxon>
        <taxon>CS clade</taxon>
        <taxon>Chlamydomonadales</taxon>
        <taxon>Volvocaceae</taxon>
        <taxon>Volvox</taxon>
    </lineage>
</organism>
<feature type="compositionally biased region" description="Gly residues" evidence="1">
    <location>
        <begin position="94"/>
        <end position="105"/>
    </location>
</feature>
<feature type="region of interest" description="Disordered" evidence="1">
    <location>
        <begin position="41"/>
        <end position="105"/>
    </location>
</feature>
<evidence type="ECO:0000313" key="2">
    <source>
        <dbReference type="EMBL" id="GIL55164.1"/>
    </source>
</evidence>
<feature type="non-terminal residue" evidence="2">
    <location>
        <position position="1"/>
    </location>
</feature>
<evidence type="ECO:0000256" key="1">
    <source>
        <dbReference type="SAM" id="MobiDB-lite"/>
    </source>
</evidence>
<accession>A0A8J4B7F8</accession>
<dbReference type="EMBL" id="BNCO01000020">
    <property type="protein sequence ID" value="GIL55164.1"/>
    <property type="molecule type" value="Genomic_DNA"/>
</dbReference>
<dbReference type="Proteomes" id="UP000747399">
    <property type="component" value="Unassembled WGS sequence"/>
</dbReference>
<evidence type="ECO:0000313" key="3">
    <source>
        <dbReference type="Proteomes" id="UP000747399"/>
    </source>
</evidence>
<feature type="compositionally biased region" description="Polar residues" evidence="1">
    <location>
        <begin position="77"/>
        <end position="93"/>
    </location>
</feature>